<feature type="signal peptide" evidence="4">
    <location>
        <begin position="1"/>
        <end position="23"/>
    </location>
</feature>
<evidence type="ECO:0000313" key="5">
    <source>
        <dbReference type="EMBL" id="MEX6500940.1"/>
    </source>
</evidence>
<protein>
    <submittedName>
        <fullName evidence="5">OprD family porin</fullName>
    </submittedName>
</protein>
<sequence length="439" mass="47404">MQVMKWSVIALAVAAGTTQMAVASSQSESKGFVEDSSLNILNRNYYFNRDFRNGASNGASSSANPAGYREEWAHGIMANYQSGFTQGTVGFGVDAQGFLGLKLDSGKGTVGSGLLPVGDDGRAQDDYSEIHGAVKVRISDTTLKYGEMYSAAPVFDTGDSRLLPETATGFSLQSAEIENLSLEAGHFTAKNTQSGTNSDNPLNAEYAGVDAESVDFIGGFYSINDNLSVGLYGAEAEDMWRQYYGNANLNLPIADGQNLNFDLNVYRTNDTGDKLVGDVSNTTFSLTAAYTLGAHKFSLGHQRVNGDTPYDYIGGDSIWLAHSVQYSDFNGPEERSYQARYDLNMAEYGVPGLTFMTRYTTGDNIDGTKADASGAYAGFYGADGKHWERDIEAKYVVQNGAAKDLSVRVRNAVHRANDDQGEGDINEVRVIVEYPLSVL</sequence>
<evidence type="ECO:0000256" key="1">
    <source>
        <dbReference type="ARBA" id="ARBA00009075"/>
    </source>
</evidence>
<dbReference type="InterPro" id="IPR023614">
    <property type="entry name" value="Porin_dom_sf"/>
</dbReference>
<comment type="similarity">
    <text evidence="1">Belongs to the outer membrane porin (Opr) (TC 1.B.25) family.</text>
</comment>
<comment type="caution">
    <text evidence="5">The sequence shown here is derived from an EMBL/GenBank/DDBJ whole genome shotgun (WGS) entry which is preliminary data.</text>
</comment>
<feature type="chain" id="PRO_5046869197" evidence="4">
    <location>
        <begin position="24"/>
        <end position="439"/>
    </location>
</feature>
<keyword evidence="6" id="KW-1185">Reference proteome</keyword>
<dbReference type="Pfam" id="PF03573">
    <property type="entry name" value="OprD"/>
    <property type="match status" value="1"/>
</dbReference>
<accession>A0ABV3YNP8</accession>
<dbReference type="InterPro" id="IPR005318">
    <property type="entry name" value="OM_porin_bac"/>
</dbReference>
<keyword evidence="2" id="KW-0813">Transport</keyword>
<evidence type="ECO:0000256" key="2">
    <source>
        <dbReference type="ARBA" id="ARBA00022448"/>
    </source>
</evidence>
<evidence type="ECO:0000256" key="3">
    <source>
        <dbReference type="ARBA" id="ARBA00022729"/>
    </source>
</evidence>
<gene>
    <name evidence="5" type="ORF">AB5S05_02605</name>
</gene>
<name>A0ABV3YNP8_9PSED</name>
<keyword evidence="3 4" id="KW-0732">Signal</keyword>
<dbReference type="Gene3D" id="2.40.160.10">
    <property type="entry name" value="Porin"/>
    <property type="match status" value="1"/>
</dbReference>
<dbReference type="PANTHER" id="PTHR34596:SF2">
    <property type="entry name" value="CHITOPORIN"/>
    <property type="match status" value="1"/>
</dbReference>
<dbReference type="Proteomes" id="UP001560296">
    <property type="component" value="Unassembled WGS sequence"/>
</dbReference>
<proteinExistence type="inferred from homology"/>
<dbReference type="EMBL" id="JBFTEG010000002">
    <property type="protein sequence ID" value="MEX6500940.1"/>
    <property type="molecule type" value="Genomic_DNA"/>
</dbReference>
<reference evidence="5 6" key="1">
    <citation type="submission" date="2024-07" db="EMBL/GenBank/DDBJ databases">
        <authorList>
            <person name="Li M."/>
        </authorList>
    </citation>
    <scope>NUCLEOTIDE SEQUENCE [LARGE SCALE GENOMIC DNA]</scope>
    <source>
        <strain evidence="5 6">25A3E</strain>
    </source>
</reference>
<evidence type="ECO:0000256" key="4">
    <source>
        <dbReference type="SAM" id="SignalP"/>
    </source>
</evidence>
<organism evidence="5 6">
    <name type="scientific">Pseudomonas zhanjiangensis</name>
    <dbReference type="NCBI Taxonomy" id="3239015"/>
    <lineage>
        <taxon>Bacteria</taxon>
        <taxon>Pseudomonadati</taxon>
        <taxon>Pseudomonadota</taxon>
        <taxon>Gammaproteobacteria</taxon>
        <taxon>Pseudomonadales</taxon>
        <taxon>Pseudomonadaceae</taxon>
        <taxon>Pseudomonas</taxon>
    </lineage>
</organism>
<dbReference type="PANTHER" id="PTHR34596">
    <property type="entry name" value="CHITOPORIN"/>
    <property type="match status" value="1"/>
</dbReference>
<dbReference type="RefSeq" id="WP_369285872.1">
    <property type="nucleotide sequence ID" value="NZ_JBFTEG010000002.1"/>
</dbReference>
<evidence type="ECO:0000313" key="6">
    <source>
        <dbReference type="Proteomes" id="UP001560296"/>
    </source>
</evidence>